<evidence type="ECO:0000256" key="5">
    <source>
        <dbReference type="RuleBase" id="RU362057"/>
    </source>
</evidence>
<dbReference type="Pfam" id="PF00201">
    <property type="entry name" value="UDPGT"/>
    <property type="match status" value="1"/>
</dbReference>
<dbReference type="GO" id="GO:0080044">
    <property type="term" value="F:quercetin 7-O-glucosyltransferase activity"/>
    <property type="evidence" value="ECO:0007669"/>
    <property type="project" value="TreeGrafter"/>
</dbReference>
<dbReference type="PANTHER" id="PTHR11926">
    <property type="entry name" value="GLUCOSYL/GLUCURONOSYL TRANSFERASES"/>
    <property type="match status" value="1"/>
</dbReference>
<dbReference type="GO" id="GO:0016135">
    <property type="term" value="P:saponin biosynthetic process"/>
    <property type="evidence" value="ECO:0007669"/>
    <property type="project" value="UniProtKB-ARBA"/>
</dbReference>
<dbReference type="GO" id="GO:0016104">
    <property type="term" value="P:triterpenoid biosynthetic process"/>
    <property type="evidence" value="ECO:0007669"/>
    <property type="project" value="UniProtKB-ARBA"/>
</dbReference>
<dbReference type="PROSITE" id="PS00375">
    <property type="entry name" value="UDPGT"/>
    <property type="match status" value="1"/>
</dbReference>
<gene>
    <name evidence="6" type="primary">DcT11</name>
</gene>
<dbReference type="InterPro" id="IPR002213">
    <property type="entry name" value="UDP_glucos_trans"/>
</dbReference>
<dbReference type="EMBL" id="AB294388">
    <property type="protein sequence ID" value="BAF75888.1"/>
    <property type="molecule type" value="mRNA"/>
</dbReference>
<protein>
    <recommendedName>
        <fullName evidence="5">Glycosyltransferase</fullName>
        <ecNumber evidence="5">2.4.1.-</ecNumber>
    </recommendedName>
</protein>
<dbReference type="Gene3D" id="3.40.50.2000">
    <property type="entry name" value="Glycogen Phosphorylase B"/>
    <property type="match status" value="2"/>
</dbReference>
<dbReference type="FunFam" id="3.40.50.2000:FF:000078">
    <property type="entry name" value="Glycosyltransferase"/>
    <property type="match status" value="1"/>
</dbReference>
<comment type="similarity">
    <text evidence="1 4">Belongs to the UDP-glycosyltransferase family.</text>
</comment>
<evidence type="ECO:0000256" key="1">
    <source>
        <dbReference type="ARBA" id="ARBA00009995"/>
    </source>
</evidence>
<reference evidence="6" key="1">
    <citation type="journal article" date="2011" name="Plant Biotechnol. (Sheffield)">
        <title>Isolation of cDNAs encoding tetrahydroxychalcone 2'-glucosyltransferase activity from carnation, cyclamen, and catharanthus.</title>
        <authorList>
            <person name="Togami J."/>
            <person name="Okuhara H."/>
            <person name="Nakamura N."/>
            <person name="Ishiguro K."/>
            <person name="Hirose C."/>
            <person name="Ochiai M."/>
            <person name="Fukui Y."/>
            <person name="Yamaguchi M."/>
            <person name="Tanaka Y."/>
        </authorList>
    </citation>
    <scope>NUCLEOTIDE SEQUENCE</scope>
</reference>
<dbReference type="InterPro" id="IPR035595">
    <property type="entry name" value="UDP_glycos_trans_CS"/>
</dbReference>
<evidence type="ECO:0000256" key="4">
    <source>
        <dbReference type="RuleBase" id="RU003718"/>
    </source>
</evidence>
<keyword evidence="3 4" id="KW-0808">Transferase</keyword>
<evidence type="ECO:0000256" key="2">
    <source>
        <dbReference type="ARBA" id="ARBA00022676"/>
    </source>
</evidence>
<dbReference type="GO" id="GO:0080043">
    <property type="term" value="F:quercetin 3-O-glucosyltransferase activity"/>
    <property type="evidence" value="ECO:0007669"/>
    <property type="project" value="TreeGrafter"/>
</dbReference>
<sequence>MTLTTTKDSKPHAILIPYPLQGHVIPAVHLATKLASNGFTITFINTEFIHHEITKSNPNHQTDIFSETRESGLDIRYATVSDGFPVGFDRSLNHDQFMEGVLHVLSAHVDELVGKLVSSSEPKISIMIADTFFVWTSVIANKYKLVNVSFWTEPALVLNIYYHLELLVSHGHFGSQENRKDAIDYIPGISTIIPDDLMSYLQPTIEDTSTVLHRIIYKAFKDVKHADYILINSVQELENETISTLNRKQPTFAIGPLFPIGDTKNKEVSTSMWEQCDCTKWLDEKPRGSVLYISFGSYAHTSKEILHGIANGLLESEVNFIWVIRPDIVSSSDLNPLPDGFEEKSLGRGLVVTWCDQVSVLSHQSVGGFLTHCGWNSILESIWYLIPLLCFPLLTDQFTNRKLVVDDLKIGINLCDGKVLTEVEVAKNINRLMKGNSSDDLRATIKRVKNVLANAWVDENGSSQRNFDEFVKIVQH</sequence>
<organism evidence="6">
    <name type="scientific">Dianthus caryophyllus</name>
    <name type="common">Carnation</name>
    <name type="synonym">Clove pink</name>
    <dbReference type="NCBI Taxonomy" id="3570"/>
    <lineage>
        <taxon>Eukaryota</taxon>
        <taxon>Viridiplantae</taxon>
        <taxon>Streptophyta</taxon>
        <taxon>Embryophyta</taxon>
        <taxon>Tracheophyta</taxon>
        <taxon>Spermatophyta</taxon>
        <taxon>Magnoliopsida</taxon>
        <taxon>eudicotyledons</taxon>
        <taxon>Gunneridae</taxon>
        <taxon>Pentapetalae</taxon>
        <taxon>Caryophyllales</taxon>
        <taxon>Caryophyllaceae</taxon>
        <taxon>Caryophylleae</taxon>
        <taxon>Dianthus</taxon>
    </lineage>
</organism>
<dbReference type="SUPFAM" id="SSF53756">
    <property type="entry name" value="UDP-Glycosyltransferase/glycogen phosphorylase"/>
    <property type="match status" value="1"/>
</dbReference>
<dbReference type="EC" id="2.4.1.-" evidence="5"/>
<dbReference type="AlphaFoldDB" id="A7M6J0"/>
<accession>A7M6J0</accession>
<evidence type="ECO:0000256" key="3">
    <source>
        <dbReference type="ARBA" id="ARBA00022679"/>
    </source>
</evidence>
<dbReference type="CAZy" id="GT1">
    <property type="family name" value="Glycosyltransferase Family 1"/>
</dbReference>
<dbReference type="CDD" id="cd03784">
    <property type="entry name" value="GT1_Gtf-like"/>
    <property type="match status" value="1"/>
</dbReference>
<proteinExistence type="evidence at transcript level"/>
<name>A7M6J0_DIACA</name>
<dbReference type="PANTHER" id="PTHR11926:SF774">
    <property type="entry name" value="UDP-GLYCOSYLTRANSFERASE 85A1-RELATED"/>
    <property type="match status" value="1"/>
</dbReference>
<keyword evidence="2 4" id="KW-0328">Glycosyltransferase</keyword>
<evidence type="ECO:0000313" key="6">
    <source>
        <dbReference type="EMBL" id="BAF75888.1"/>
    </source>
</evidence>